<keyword evidence="2 4" id="KW-0442">Lipid degradation</keyword>
<dbReference type="InterPro" id="IPR016035">
    <property type="entry name" value="Acyl_Trfase/lysoPLipase"/>
</dbReference>
<reference evidence="6" key="1">
    <citation type="submission" date="2016-08" db="EMBL/GenBank/DDBJ databases">
        <authorList>
            <person name="Seilhamer J.J."/>
        </authorList>
    </citation>
    <scope>NUCLEOTIDE SEQUENCE</scope>
    <source>
        <strain evidence="6">86</strain>
    </source>
</reference>
<feature type="active site" description="Proton acceptor" evidence="4">
    <location>
        <position position="202"/>
    </location>
</feature>
<dbReference type="Gene3D" id="3.40.1090.10">
    <property type="entry name" value="Cytosolic phospholipase A2 catalytic domain"/>
    <property type="match status" value="1"/>
</dbReference>
<dbReference type="InterPro" id="IPR050301">
    <property type="entry name" value="NTE"/>
</dbReference>
<protein>
    <submittedName>
        <fullName evidence="6">Putative esterase of the alpha-beta hydrolase superfamily</fullName>
    </submittedName>
</protein>
<feature type="short sequence motif" description="GXSXG" evidence="4">
    <location>
        <begin position="49"/>
        <end position="53"/>
    </location>
</feature>
<dbReference type="AlphaFoldDB" id="A0A212LRJ8"/>
<dbReference type="EMBL" id="FMJE01000003">
    <property type="protein sequence ID" value="SCM80101.1"/>
    <property type="molecule type" value="Genomic_DNA"/>
</dbReference>
<dbReference type="PROSITE" id="PS51635">
    <property type="entry name" value="PNPLA"/>
    <property type="match status" value="1"/>
</dbReference>
<keyword evidence="3 4" id="KW-0443">Lipid metabolism</keyword>
<sequence>MIITMNNLPRGSRPTVGVALSGGGLRGTSHIGVLKALHDHNIPIDYISGTSAGAIVASMYACGYSPQQMQSIIQSINVPDLVDLKITTSDLFKHGFKWLVHGKFRFWSVLPTGLLKGEKIEKFFTNLWQQKTVRDTKIPLAVTAVDIHSADTVFFTSPLPPNRAILNARYYHNALLCEAVRASISIPGVFYPKKYRGMTLVDGAVKNNLPTDILNHMGADKIIGVDLGYNGQTNHEINSVGEILMQCIEIMGREVTLIKSEQYADVIIRPQTYDLNHKDFKQSQEFIKRGYLATLEKIKEIKGMLSG</sequence>
<dbReference type="PANTHER" id="PTHR14226:SF29">
    <property type="entry name" value="NEUROPATHY TARGET ESTERASE SWS"/>
    <property type="match status" value="1"/>
</dbReference>
<feature type="active site" description="Nucleophile" evidence="4">
    <location>
        <position position="51"/>
    </location>
</feature>
<dbReference type="PANTHER" id="PTHR14226">
    <property type="entry name" value="NEUROPATHY TARGET ESTERASE/SWISS CHEESE D.MELANOGASTER"/>
    <property type="match status" value="1"/>
</dbReference>
<keyword evidence="1 4" id="KW-0378">Hydrolase</keyword>
<dbReference type="RefSeq" id="WP_288183664.1">
    <property type="nucleotide sequence ID" value="NZ_LT608335.1"/>
</dbReference>
<organism evidence="6">
    <name type="scientific">uncultured Sporomusa sp</name>
    <dbReference type="NCBI Taxonomy" id="307249"/>
    <lineage>
        <taxon>Bacteria</taxon>
        <taxon>Bacillati</taxon>
        <taxon>Bacillota</taxon>
        <taxon>Negativicutes</taxon>
        <taxon>Selenomonadales</taxon>
        <taxon>Sporomusaceae</taxon>
        <taxon>Sporomusa</taxon>
        <taxon>environmental samples</taxon>
    </lineage>
</organism>
<evidence type="ECO:0000313" key="6">
    <source>
        <dbReference type="EMBL" id="SCM80101.1"/>
    </source>
</evidence>
<proteinExistence type="predicted"/>
<dbReference type="SUPFAM" id="SSF52151">
    <property type="entry name" value="FabD/lysophospholipase-like"/>
    <property type="match status" value="1"/>
</dbReference>
<dbReference type="CDD" id="cd07205">
    <property type="entry name" value="Pat_PNPLA6_PNPLA7_NTE1_like"/>
    <property type="match status" value="1"/>
</dbReference>
<feature type="short sequence motif" description="GXGXXG" evidence="4">
    <location>
        <begin position="22"/>
        <end position="27"/>
    </location>
</feature>
<evidence type="ECO:0000256" key="2">
    <source>
        <dbReference type="ARBA" id="ARBA00022963"/>
    </source>
</evidence>
<feature type="domain" description="PNPLA" evidence="5">
    <location>
        <begin position="18"/>
        <end position="215"/>
    </location>
</feature>
<accession>A0A212LRJ8</accession>
<dbReference type="GO" id="GO:0016787">
    <property type="term" value="F:hydrolase activity"/>
    <property type="evidence" value="ECO:0007669"/>
    <property type="project" value="UniProtKB-UniRule"/>
</dbReference>
<dbReference type="Pfam" id="PF01734">
    <property type="entry name" value="Patatin"/>
    <property type="match status" value="1"/>
</dbReference>
<name>A0A212LRJ8_9FIRM</name>
<evidence type="ECO:0000259" key="5">
    <source>
        <dbReference type="PROSITE" id="PS51635"/>
    </source>
</evidence>
<dbReference type="GO" id="GO:0016042">
    <property type="term" value="P:lipid catabolic process"/>
    <property type="evidence" value="ECO:0007669"/>
    <property type="project" value="UniProtKB-UniRule"/>
</dbReference>
<evidence type="ECO:0000256" key="1">
    <source>
        <dbReference type="ARBA" id="ARBA00022801"/>
    </source>
</evidence>
<evidence type="ECO:0000256" key="3">
    <source>
        <dbReference type="ARBA" id="ARBA00023098"/>
    </source>
</evidence>
<dbReference type="InterPro" id="IPR002641">
    <property type="entry name" value="PNPLA_dom"/>
</dbReference>
<evidence type="ECO:0000256" key="4">
    <source>
        <dbReference type="PROSITE-ProRule" id="PRU01161"/>
    </source>
</evidence>
<gene>
    <name evidence="6" type="ORF">KL86SPO_30279</name>
</gene>
<feature type="short sequence motif" description="DGA/G" evidence="4">
    <location>
        <begin position="202"/>
        <end position="204"/>
    </location>
</feature>